<evidence type="ECO:0000313" key="2">
    <source>
        <dbReference type="EMBL" id="KWN14718.1"/>
    </source>
</evidence>
<evidence type="ECO:0000313" key="3">
    <source>
        <dbReference type="Proteomes" id="UP000068016"/>
    </source>
</evidence>
<dbReference type="SUPFAM" id="SSF81273">
    <property type="entry name" value="H-NS histone-like proteins"/>
    <property type="match status" value="1"/>
</dbReference>
<evidence type="ECO:0000259" key="1">
    <source>
        <dbReference type="SMART" id="SM00528"/>
    </source>
</evidence>
<name>A0A119VJB1_9BURK</name>
<dbReference type="GO" id="GO:0003677">
    <property type="term" value="F:DNA binding"/>
    <property type="evidence" value="ECO:0007669"/>
    <property type="project" value="InterPro"/>
</dbReference>
<gene>
    <name evidence="2" type="ORF">WT83_16665</name>
</gene>
<sequence length="112" mass="13029">MTKSIRELQQELGELNQLIAAAKAAEKAEILGQLKNQVEQYGITERDVMEALGFWKRKRSRAPAQYYDPDSGRSWSGKGKRPAWLVDKDLEMYRIDRAPKPWWPERDGRPLN</sequence>
<comment type="caution">
    <text evidence="2">The sequence shown here is derived from an EMBL/GenBank/DDBJ whole genome shotgun (WGS) entry which is preliminary data.</text>
</comment>
<organism evidence="2 3">
    <name type="scientific">Burkholderia territorii</name>
    <dbReference type="NCBI Taxonomy" id="1503055"/>
    <lineage>
        <taxon>Bacteria</taxon>
        <taxon>Pseudomonadati</taxon>
        <taxon>Pseudomonadota</taxon>
        <taxon>Betaproteobacteria</taxon>
        <taxon>Burkholderiales</taxon>
        <taxon>Burkholderiaceae</taxon>
        <taxon>Burkholderia</taxon>
        <taxon>Burkholderia cepacia complex</taxon>
    </lineage>
</organism>
<dbReference type="EMBL" id="LPLZ01000046">
    <property type="protein sequence ID" value="KWN14718.1"/>
    <property type="molecule type" value="Genomic_DNA"/>
</dbReference>
<dbReference type="RefSeq" id="WP_060347479.1">
    <property type="nucleotide sequence ID" value="NZ_LPLZ01000046.1"/>
</dbReference>
<dbReference type="InterPro" id="IPR027444">
    <property type="entry name" value="H-NS_C_dom"/>
</dbReference>
<proteinExistence type="predicted"/>
<dbReference type="SMART" id="SM00528">
    <property type="entry name" value="HNS"/>
    <property type="match status" value="1"/>
</dbReference>
<reference evidence="2 3" key="1">
    <citation type="submission" date="2015-11" db="EMBL/GenBank/DDBJ databases">
        <title>Expanding the genomic diversity of Burkholderia species for the development of highly accurate diagnostics.</title>
        <authorList>
            <person name="Sahl J."/>
            <person name="Keim P."/>
            <person name="Wagner D."/>
        </authorList>
    </citation>
    <scope>NUCLEOTIDE SEQUENCE [LARGE SCALE GENOMIC DNA]</scope>
    <source>
        <strain evidence="2 3">MSMB793WGS</strain>
    </source>
</reference>
<dbReference type="Gene3D" id="4.10.430.30">
    <property type="match status" value="1"/>
</dbReference>
<protein>
    <submittedName>
        <fullName evidence="2">Histone</fullName>
    </submittedName>
</protein>
<feature type="domain" description="DNA-binding protein H-NS-like C-terminal" evidence="1">
    <location>
        <begin position="56"/>
        <end position="95"/>
    </location>
</feature>
<dbReference type="Proteomes" id="UP000068016">
    <property type="component" value="Unassembled WGS sequence"/>
</dbReference>
<dbReference type="AlphaFoldDB" id="A0A119VJB1"/>
<accession>A0A119VJB1</accession>